<protein>
    <submittedName>
        <fullName evidence="2">Uncharacterized protein</fullName>
    </submittedName>
</protein>
<evidence type="ECO:0000256" key="1">
    <source>
        <dbReference type="SAM" id="MobiDB-lite"/>
    </source>
</evidence>
<dbReference type="AlphaFoldDB" id="A0A0K6FKF4"/>
<dbReference type="EMBL" id="CYGV01000001">
    <property type="protein sequence ID" value="CUA66716.1"/>
    <property type="molecule type" value="Genomic_DNA"/>
</dbReference>
<organism evidence="2 3">
    <name type="scientific">Rhizoctonia solani</name>
    <dbReference type="NCBI Taxonomy" id="456999"/>
    <lineage>
        <taxon>Eukaryota</taxon>
        <taxon>Fungi</taxon>
        <taxon>Dikarya</taxon>
        <taxon>Basidiomycota</taxon>
        <taxon>Agaricomycotina</taxon>
        <taxon>Agaricomycetes</taxon>
        <taxon>Cantharellales</taxon>
        <taxon>Ceratobasidiaceae</taxon>
        <taxon>Rhizoctonia</taxon>
    </lineage>
</organism>
<feature type="compositionally biased region" description="Polar residues" evidence="1">
    <location>
        <begin position="100"/>
        <end position="129"/>
    </location>
</feature>
<evidence type="ECO:0000313" key="2">
    <source>
        <dbReference type="EMBL" id="CUA66716.1"/>
    </source>
</evidence>
<feature type="compositionally biased region" description="Polar residues" evidence="1">
    <location>
        <begin position="7"/>
        <end position="20"/>
    </location>
</feature>
<dbReference type="Proteomes" id="UP000044841">
    <property type="component" value="Unassembled WGS sequence"/>
</dbReference>
<feature type="region of interest" description="Disordered" evidence="1">
    <location>
        <begin position="86"/>
        <end position="129"/>
    </location>
</feature>
<sequence>MPKTIESRSLSAPPTSSPKTPNRVVHPLSTQLFPPPVPPQKHGVSLKHSWRRRWSKSSRFSRKDVHVLLDKGMELKSVRISTSSNKEIVLPATPTTTTTDNSPEMTSPVQEQQQASSPTDDSVTDAASS</sequence>
<reference evidence="2 3" key="1">
    <citation type="submission" date="2015-07" db="EMBL/GenBank/DDBJ databases">
        <authorList>
            <person name="Noorani M."/>
        </authorList>
    </citation>
    <scope>NUCLEOTIDE SEQUENCE [LARGE SCALE GENOMIC DNA]</scope>
    <source>
        <strain evidence="2">BBA 69670</strain>
    </source>
</reference>
<evidence type="ECO:0000313" key="3">
    <source>
        <dbReference type="Proteomes" id="UP000044841"/>
    </source>
</evidence>
<gene>
    <name evidence="2" type="ORF">RSOLAG22IIIB_00163</name>
</gene>
<proteinExistence type="predicted"/>
<accession>A0A0K6FKF4</accession>
<name>A0A0K6FKF4_9AGAM</name>
<keyword evidence="3" id="KW-1185">Reference proteome</keyword>
<feature type="region of interest" description="Disordered" evidence="1">
    <location>
        <begin position="1"/>
        <end position="50"/>
    </location>
</feature>